<keyword evidence="14" id="KW-1185">Reference proteome</keyword>
<gene>
    <name evidence="13" type="ORF">RHSIM_Rhsim04G0243600</name>
</gene>
<keyword evidence="9" id="KW-0464">Manganese</keyword>
<keyword evidence="6" id="KW-0808">Transferase</keyword>
<dbReference type="PANTHER" id="PTHR11183">
    <property type="entry name" value="GLYCOGENIN SUBFAMILY MEMBER"/>
    <property type="match status" value="1"/>
</dbReference>
<dbReference type="InterPro" id="IPR050587">
    <property type="entry name" value="GNT1/Glycosyltrans_8"/>
</dbReference>
<dbReference type="InterPro" id="IPR029044">
    <property type="entry name" value="Nucleotide-diphossugar_trans"/>
</dbReference>
<reference evidence="13" key="1">
    <citation type="submission" date="2019-11" db="EMBL/GenBank/DDBJ databases">
        <authorList>
            <person name="Liu Y."/>
            <person name="Hou J."/>
            <person name="Li T.-Q."/>
            <person name="Guan C.-H."/>
            <person name="Wu X."/>
            <person name="Wu H.-Z."/>
            <person name="Ling F."/>
            <person name="Zhang R."/>
            <person name="Shi X.-G."/>
            <person name="Ren J.-P."/>
            <person name="Chen E.-F."/>
            <person name="Sun J.-M."/>
        </authorList>
    </citation>
    <scope>NUCLEOTIDE SEQUENCE</scope>
    <source>
        <strain evidence="13">Adult_tree_wgs_1</strain>
        <tissue evidence="13">Leaves</tissue>
    </source>
</reference>
<evidence type="ECO:0000256" key="12">
    <source>
        <dbReference type="RuleBase" id="RU362027"/>
    </source>
</evidence>
<protein>
    <recommendedName>
        <fullName evidence="12">Hexosyltransferase</fullName>
        <ecNumber evidence="12">2.4.1.-</ecNumber>
    </recommendedName>
</protein>
<dbReference type="InterPro" id="IPR002495">
    <property type="entry name" value="Glyco_trans_8"/>
</dbReference>
<dbReference type="GO" id="GO:0070417">
    <property type="term" value="P:cellular response to cold"/>
    <property type="evidence" value="ECO:0007669"/>
    <property type="project" value="UniProtKB-ARBA"/>
</dbReference>
<dbReference type="EMBL" id="WJXA01000004">
    <property type="protein sequence ID" value="KAF7145381.1"/>
    <property type="molecule type" value="Genomic_DNA"/>
</dbReference>
<keyword evidence="8" id="KW-0299">Galactose metabolism</keyword>
<evidence type="ECO:0000256" key="11">
    <source>
        <dbReference type="ARBA" id="ARBA00050449"/>
    </source>
</evidence>
<evidence type="ECO:0000256" key="7">
    <source>
        <dbReference type="ARBA" id="ARBA00022723"/>
    </source>
</evidence>
<dbReference type="Pfam" id="PF01501">
    <property type="entry name" value="Glyco_transf_8"/>
    <property type="match status" value="1"/>
</dbReference>
<dbReference type="GO" id="GO:0046872">
    <property type="term" value="F:metal ion binding"/>
    <property type="evidence" value="ECO:0007669"/>
    <property type="project" value="UniProtKB-KW"/>
</dbReference>
<dbReference type="EC" id="2.4.1.-" evidence="12"/>
<sequence length="289" mass="33062">MEQKLEELMPKRAYVTFLAGNGDYVKGVVGLAKGLRKAKSVYPLVVAMLPDVPEEHREILKSQGCIFVEYSKMIYLDGDIQVFGNIDHLFDNPDGYFYAVMDCFCEKTWSKTPQFKIGYCQQCPEEVQWPTAELGPPPPLYFNAGMFLFEPKLSTYNDLLETLKLSVPTSFAEQDFLNAYFRDVYRPIPPIYNLVLAMLWRHPNNIDLDNTKVVHYCAAGSKPWRYTGEEENMEREDIKMLVEKWWEIYSDETLDYKNSTKDIGSSGPFILPIPEAGGVDHYISAPSAA</sequence>
<evidence type="ECO:0000256" key="6">
    <source>
        <dbReference type="ARBA" id="ARBA00022679"/>
    </source>
</evidence>
<evidence type="ECO:0000256" key="5">
    <source>
        <dbReference type="ARBA" id="ARBA00022676"/>
    </source>
</evidence>
<evidence type="ECO:0000313" key="14">
    <source>
        <dbReference type="Proteomes" id="UP000626092"/>
    </source>
</evidence>
<evidence type="ECO:0000256" key="9">
    <source>
        <dbReference type="ARBA" id="ARBA00023211"/>
    </source>
</evidence>
<comment type="cofactor">
    <cofactor evidence="1">
        <name>a divalent metal cation</name>
        <dbReference type="ChEBI" id="CHEBI:60240"/>
    </cofactor>
</comment>
<keyword evidence="4" id="KW-0963">Cytoplasm</keyword>
<keyword evidence="7" id="KW-0479">Metal-binding</keyword>
<dbReference type="GO" id="GO:0047216">
    <property type="term" value="F:inositol 3-alpha-galactosyltransferase activity"/>
    <property type="evidence" value="ECO:0007669"/>
    <property type="project" value="UniProtKB-EC"/>
</dbReference>
<proteinExistence type="inferred from homology"/>
<organism evidence="13 14">
    <name type="scientific">Rhododendron simsii</name>
    <name type="common">Sims's rhododendron</name>
    <dbReference type="NCBI Taxonomy" id="118357"/>
    <lineage>
        <taxon>Eukaryota</taxon>
        <taxon>Viridiplantae</taxon>
        <taxon>Streptophyta</taxon>
        <taxon>Embryophyta</taxon>
        <taxon>Tracheophyta</taxon>
        <taxon>Spermatophyta</taxon>
        <taxon>Magnoliopsida</taxon>
        <taxon>eudicotyledons</taxon>
        <taxon>Gunneridae</taxon>
        <taxon>Pentapetalae</taxon>
        <taxon>asterids</taxon>
        <taxon>Ericales</taxon>
        <taxon>Ericaceae</taxon>
        <taxon>Ericoideae</taxon>
        <taxon>Rhodoreae</taxon>
        <taxon>Rhododendron</taxon>
    </lineage>
</organism>
<accession>A0A834H1P8</accession>
<dbReference type="GO" id="GO:0006012">
    <property type="term" value="P:galactose metabolic process"/>
    <property type="evidence" value="ECO:0007669"/>
    <property type="project" value="UniProtKB-KW"/>
</dbReference>
<evidence type="ECO:0000256" key="10">
    <source>
        <dbReference type="ARBA" id="ARBA00023277"/>
    </source>
</evidence>
<evidence type="ECO:0000256" key="1">
    <source>
        <dbReference type="ARBA" id="ARBA00001968"/>
    </source>
</evidence>
<evidence type="ECO:0000256" key="2">
    <source>
        <dbReference type="ARBA" id="ARBA00004496"/>
    </source>
</evidence>
<evidence type="ECO:0000256" key="8">
    <source>
        <dbReference type="ARBA" id="ARBA00023144"/>
    </source>
</evidence>
<dbReference type="GO" id="GO:0005737">
    <property type="term" value="C:cytoplasm"/>
    <property type="evidence" value="ECO:0007669"/>
    <property type="project" value="UniProtKB-SubCell"/>
</dbReference>
<evidence type="ECO:0000313" key="13">
    <source>
        <dbReference type="EMBL" id="KAF7145381.1"/>
    </source>
</evidence>
<dbReference type="OrthoDB" id="2014201at2759"/>
<dbReference type="CDD" id="cd02537">
    <property type="entry name" value="GT8_Glycogenin"/>
    <property type="match status" value="1"/>
</dbReference>
<dbReference type="Gene3D" id="3.90.550.10">
    <property type="entry name" value="Spore Coat Polysaccharide Biosynthesis Protein SpsA, Chain A"/>
    <property type="match status" value="1"/>
</dbReference>
<comment type="catalytic activity">
    <reaction evidence="11">
        <text>myo-inositol + UDP-alpha-D-galactose = alpha-D-galactosyl-(1-&gt;3)-1D-myo-inositol + UDP + H(+)</text>
        <dbReference type="Rhea" id="RHEA:12464"/>
        <dbReference type="ChEBI" id="CHEBI:15378"/>
        <dbReference type="ChEBI" id="CHEBI:17268"/>
        <dbReference type="ChEBI" id="CHEBI:17505"/>
        <dbReference type="ChEBI" id="CHEBI:58223"/>
        <dbReference type="ChEBI" id="CHEBI:66914"/>
        <dbReference type="EC" id="2.4.1.123"/>
    </reaction>
</comment>
<evidence type="ECO:0000256" key="4">
    <source>
        <dbReference type="ARBA" id="ARBA00022490"/>
    </source>
</evidence>
<dbReference type="Proteomes" id="UP000626092">
    <property type="component" value="Unassembled WGS sequence"/>
</dbReference>
<evidence type="ECO:0000256" key="3">
    <source>
        <dbReference type="ARBA" id="ARBA00007790"/>
    </source>
</evidence>
<comment type="subcellular location">
    <subcellularLocation>
        <location evidence="2">Cytoplasm</location>
    </subcellularLocation>
</comment>
<comment type="caution">
    <text evidence="13">The sequence shown here is derived from an EMBL/GenBank/DDBJ whole genome shotgun (WGS) entry which is preliminary data.</text>
</comment>
<dbReference type="SUPFAM" id="SSF53448">
    <property type="entry name" value="Nucleotide-diphospho-sugar transferases"/>
    <property type="match status" value="1"/>
</dbReference>
<keyword evidence="5" id="KW-0328">Glycosyltransferase</keyword>
<comment type="similarity">
    <text evidence="3">Belongs to the glycosyltransferase 8 family. Galactosyltransferase subfamily.</text>
</comment>
<dbReference type="AlphaFoldDB" id="A0A834H1P8"/>
<name>A0A834H1P8_RHOSS</name>
<dbReference type="FunFam" id="3.90.550.10:FF:000049">
    <property type="entry name" value="Hexosyltransferase"/>
    <property type="match status" value="1"/>
</dbReference>
<keyword evidence="10" id="KW-0119">Carbohydrate metabolism</keyword>